<dbReference type="InterPro" id="IPR027417">
    <property type="entry name" value="P-loop_NTPase"/>
</dbReference>
<gene>
    <name evidence="5" type="ORF">BU26DRAFT_397021</name>
</gene>
<evidence type="ECO:0000259" key="4">
    <source>
        <dbReference type="Pfam" id="PF08740"/>
    </source>
</evidence>
<evidence type="ECO:0000259" key="3">
    <source>
        <dbReference type="Pfam" id="PF00004"/>
    </source>
</evidence>
<name>A0A6A6I3J7_9PLEO</name>
<dbReference type="InterPro" id="IPR003959">
    <property type="entry name" value="ATPase_AAA_core"/>
</dbReference>
<keyword evidence="5" id="KW-0378">Hydrolase</keyword>
<feature type="domain" description="BCS1 N-terminal" evidence="4">
    <location>
        <begin position="53"/>
        <end position="218"/>
    </location>
</feature>
<dbReference type="PROSITE" id="PS00674">
    <property type="entry name" value="AAA"/>
    <property type="match status" value="1"/>
</dbReference>
<evidence type="ECO:0000313" key="5">
    <source>
        <dbReference type="EMBL" id="KAF2244891.1"/>
    </source>
</evidence>
<sequence length="443" mass="49783">PATFQAWVVGILNGGDESWLKPYVESAFFEEFRARMKKRTGFDAQWLVNGYTLYNTGREYLPSILDYIKDAVTSSVTVESTDTVVYTGLIKFASQQTQASSSSSLTLRGQHEMLTQGQDFHPVSGQPGRIFWFNESLFYLETFDSSNQGYEVDGHWISTSSSDYLLVRCFGGSPKPIHELIEHCKRESVGSEKLEITQMRAGRGKEIVERRKRPLFTIDLEPALRAEIAEDAETFFHKSSRNYYEATGTPYRRGYLLSGPPGTGKTSLSNAIASHVLTLSGLLNVIDGVCAKEGRLLIMTTNAPRKLDPALYRAGRADRVFELGYANKVTAELTFKRTFGQDEVRKFTIEAVDRLAKAFRDQFPKNSRISTAKLAEYCNSHRGRPDRAVEAFADFLHKLRTGADAFSYDINDVVADAAEDGDLNVPDEFDRDLLKLSHSDYLE</sequence>
<proteinExistence type="inferred from homology"/>
<organism evidence="5 6">
    <name type="scientific">Trematosphaeria pertusa</name>
    <dbReference type="NCBI Taxonomy" id="390896"/>
    <lineage>
        <taxon>Eukaryota</taxon>
        <taxon>Fungi</taxon>
        <taxon>Dikarya</taxon>
        <taxon>Ascomycota</taxon>
        <taxon>Pezizomycotina</taxon>
        <taxon>Dothideomycetes</taxon>
        <taxon>Pleosporomycetidae</taxon>
        <taxon>Pleosporales</taxon>
        <taxon>Massarineae</taxon>
        <taxon>Trematosphaeriaceae</taxon>
        <taxon>Trematosphaeria</taxon>
    </lineage>
</organism>
<dbReference type="InterPro" id="IPR003960">
    <property type="entry name" value="ATPase_AAA_CS"/>
</dbReference>
<dbReference type="EMBL" id="ML987202">
    <property type="protein sequence ID" value="KAF2244891.1"/>
    <property type="molecule type" value="Genomic_DNA"/>
</dbReference>
<dbReference type="PANTHER" id="PTHR23070">
    <property type="entry name" value="BCS1 AAA-TYPE ATPASE"/>
    <property type="match status" value="1"/>
</dbReference>
<evidence type="ECO:0000256" key="2">
    <source>
        <dbReference type="RuleBase" id="RU003651"/>
    </source>
</evidence>
<feature type="non-terminal residue" evidence="5">
    <location>
        <position position="443"/>
    </location>
</feature>
<dbReference type="RefSeq" id="XP_033679895.1">
    <property type="nucleotide sequence ID" value="XM_033822752.1"/>
</dbReference>
<dbReference type="GO" id="GO:0016887">
    <property type="term" value="F:ATP hydrolysis activity"/>
    <property type="evidence" value="ECO:0007669"/>
    <property type="project" value="InterPro"/>
</dbReference>
<evidence type="ECO:0000256" key="1">
    <source>
        <dbReference type="ARBA" id="ARBA00004325"/>
    </source>
</evidence>
<protein>
    <submittedName>
        <fullName evidence="5">P-loop containing nucleoside triphosphate hydrolase protein</fullName>
    </submittedName>
</protein>
<comment type="subcellular location">
    <subcellularLocation>
        <location evidence="1">Mitochondrion membrane</location>
    </subcellularLocation>
</comment>
<reference evidence="5" key="1">
    <citation type="journal article" date="2020" name="Stud. Mycol.">
        <title>101 Dothideomycetes genomes: a test case for predicting lifestyles and emergence of pathogens.</title>
        <authorList>
            <person name="Haridas S."/>
            <person name="Albert R."/>
            <person name="Binder M."/>
            <person name="Bloem J."/>
            <person name="Labutti K."/>
            <person name="Salamov A."/>
            <person name="Andreopoulos B."/>
            <person name="Baker S."/>
            <person name="Barry K."/>
            <person name="Bills G."/>
            <person name="Bluhm B."/>
            <person name="Cannon C."/>
            <person name="Castanera R."/>
            <person name="Culley D."/>
            <person name="Daum C."/>
            <person name="Ezra D."/>
            <person name="Gonzalez J."/>
            <person name="Henrissat B."/>
            <person name="Kuo A."/>
            <person name="Liang C."/>
            <person name="Lipzen A."/>
            <person name="Lutzoni F."/>
            <person name="Magnuson J."/>
            <person name="Mondo S."/>
            <person name="Nolan M."/>
            <person name="Ohm R."/>
            <person name="Pangilinan J."/>
            <person name="Park H.-J."/>
            <person name="Ramirez L."/>
            <person name="Alfaro M."/>
            <person name="Sun H."/>
            <person name="Tritt A."/>
            <person name="Yoshinaga Y."/>
            <person name="Zwiers L.-H."/>
            <person name="Turgeon B."/>
            <person name="Goodwin S."/>
            <person name="Spatafora J."/>
            <person name="Crous P."/>
            <person name="Grigoriev I."/>
        </authorList>
    </citation>
    <scope>NUCLEOTIDE SEQUENCE</scope>
    <source>
        <strain evidence="5">CBS 122368</strain>
    </source>
</reference>
<dbReference type="InterPro" id="IPR050747">
    <property type="entry name" value="Mitochondrial_chaperone_BCS1"/>
</dbReference>
<dbReference type="Proteomes" id="UP000800094">
    <property type="component" value="Unassembled WGS sequence"/>
</dbReference>
<dbReference type="Pfam" id="PF00004">
    <property type="entry name" value="AAA"/>
    <property type="match status" value="1"/>
</dbReference>
<evidence type="ECO:0000313" key="6">
    <source>
        <dbReference type="Proteomes" id="UP000800094"/>
    </source>
</evidence>
<dbReference type="GO" id="GO:0031966">
    <property type="term" value="C:mitochondrial membrane"/>
    <property type="evidence" value="ECO:0007669"/>
    <property type="project" value="UniProtKB-SubCell"/>
</dbReference>
<dbReference type="GO" id="GO:0005524">
    <property type="term" value="F:ATP binding"/>
    <property type="evidence" value="ECO:0007669"/>
    <property type="project" value="UniProtKB-KW"/>
</dbReference>
<dbReference type="AlphaFoldDB" id="A0A6A6I3J7"/>
<dbReference type="InterPro" id="IPR014851">
    <property type="entry name" value="BCS1_N"/>
</dbReference>
<accession>A0A6A6I3J7</accession>
<dbReference type="GeneID" id="54576082"/>
<feature type="non-terminal residue" evidence="5">
    <location>
        <position position="1"/>
    </location>
</feature>
<dbReference type="Pfam" id="PF08740">
    <property type="entry name" value="BCS1_N"/>
    <property type="match status" value="1"/>
</dbReference>
<dbReference type="SUPFAM" id="SSF52540">
    <property type="entry name" value="P-loop containing nucleoside triphosphate hydrolases"/>
    <property type="match status" value="1"/>
</dbReference>
<dbReference type="Gene3D" id="3.40.50.300">
    <property type="entry name" value="P-loop containing nucleotide triphosphate hydrolases"/>
    <property type="match status" value="2"/>
</dbReference>
<comment type="similarity">
    <text evidence="2">Belongs to the AAA ATPase family.</text>
</comment>
<dbReference type="OrthoDB" id="10251412at2759"/>
<keyword evidence="2" id="KW-0067">ATP-binding</keyword>
<keyword evidence="2" id="KW-0547">Nucleotide-binding</keyword>
<feature type="domain" description="ATPase AAA-type core" evidence="3">
    <location>
        <begin position="279"/>
        <end position="324"/>
    </location>
</feature>
<keyword evidence="6" id="KW-1185">Reference proteome</keyword>